<dbReference type="InterPro" id="IPR052156">
    <property type="entry name" value="BCAA_Transport_ATP-bd_LivF"/>
</dbReference>
<name>A0ABN0U1N8_9ACTN</name>
<dbReference type="RefSeq" id="WP_344648598.1">
    <property type="nucleotide sequence ID" value="NZ_BAAAGX010000008.1"/>
</dbReference>
<comment type="similarity">
    <text evidence="1">Belongs to the ABC transporter superfamily.</text>
</comment>
<organism evidence="7 8">
    <name type="scientific">Cryptosporangium japonicum</name>
    <dbReference type="NCBI Taxonomy" id="80872"/>
    <lineage>
        <taxon>Bacteria</taxon>
        <taxon>Bacillati</taxon>
        <taxon>Actinomycetota</taxon>
        <taxon>Actinomycetes</taxon>
        <taxon>Cryptosporangiales</taxon>
        <taxon>Cryptosporangiaceae</taxon>
        <taxon>Cryptosporangium</taxon>
    </lineage>
</organism>
<sequence>MTDGLRIDEASAGYSGLQILHGISLHVDAGELVSIVGANGAGKSTTLRLISGLLRATAGTVTYAGERIDGRRPHEIVRRGVVQVSEGRDLFGPMSVDENLRLGAWTVRSGVDALLDEVYALFPALAERRRQAAQTMSGGQQQMLAIGRALMSRPKLLMLDEPSTGLSPKLTWEVLEAVRSIRDRGVAVLLVEQNAAQALGISDRAYVLESGTIVLDGPGSELAEDARVRKAYLGL</sequence>
<protein>
    <submittedName>
        <fullName evidence="7">ABC transporter ATP-binding protein</fullName>
    </submittedName>
</protein>
<dbReference type="InterPro" id="IPR003439">
    <property type="entry name" value="ABC_transporter-like_ATP-bd"/>
</dbReference>
<keyword evidence="2" id="KW-0813">Transport</keyword>
<feature type="domain" description="ABC transporter" evidence="6">
    <location>
        <begin position="5"/>
        <end position="235"/>
    </location>
</feature>
<evidence type="ECO:0000256" key="4">
    <source>
        <dbReference type="ARBA" id="ARBA00022840"/>
    </source>
</evidence>
<dbReference type="InterPro" id="IPR027417">
    <property type="entry name" value="P-loop_NTPase"/>
</dbReference>
<evidence type="ECO:0000259" key="6">
    <source>
        <dbReference type="PROSITE" id="PS50893"/>
    </source>
</evidence>
<dbReference type="Pfam" id="PF00005">
    <property type="entry name" value="ABC_tran"/>
    <property type="match status" value="1"/>
</dbReference>
<dbReference type="SMART" id="SM00382">
    <property type="entry name" value="AAA"/>
    <property type="match status" value="1"/>
</dbReference>
<evidence type="ECO:0000256" key="1">
    <source>
        <dbReference type="ARBA" id="ARBA00005417"/>
    </source>
</evidence>
<dbReference type="GO" id="GO:0005524">
    <property type="term" value="F:ATP binding"/>
    <property type="evidence" value="ECO:0007669"/>
    <property type="project" value="UniProtKB-KW"/>
</dbReference>
<dbReference type="PANTHER" id="PTHR43820">
    <property type="entry name" value="HIGH-AFFINITY BRANCHED-CHAIN AMINO ACID TRANSPORT ATP-BINDING PROTEIN LIVF"/>
    <property type="match status" value="1"/>
</dbReference>
<proteinExistence type="inferred from homology"/>
<dbReference type="Proteomes" id="UP001500967">
    <property type="component" value="Unassembled WGS sequence"/>
</dbReference>
<keyword evidence="3" id="KW-0547">Nucleotide-binding</keyword>
<keyword evidence="5" id="KW-0029">Amino-acid transport</keyword>
<dbReference type="SUPFAM" id="SSF52540">
    <property type="entry name" value="P-loop containing nucleoside triphosphate hydrolases"/>
    <property type="match status" value="1"/>
</dbReference>
<dbReference type="PROSITE" id="PS50893">
    <property type="entry name" value="ABC_TRANSPORTER_2"/>
    <property type="match status" value="1"/>
</dbReference>
<evidence type="ECO:0000256" key="5">
    <source>
        <dbReference type="ARBA" id="ARBA00022970"/>
    </source>
</evidence>
<dbReference type="PANTHER" id="PTHR43820:SF4">
    <property type="entry name" value="HIGH-AFFINITY BRANCHED-CHAIN AMINO ACID TRANSPORT ATP-BINDING PROTEIN LIVF"/>
    <property type="match status" value="1"/>
</dbReference>
<dbReference type="InterPro" id="IPR003593">
    <property type="entry name" value="AAA+_ATPase"/>
</dbReference>
<gene>
    <name evidence="7" type="ORF">GCM10009539_21250</name>
</gene>
<dbReference type="Gene3D" id="3.40.50.300">
    <property type="entry name" value="P-loop containing nucleotide triphosphate hydrolases"/>
    <property type="match status" value="1"/>
</dbReference>
<dbReference type="PROSITE" id="PS00211">
    <property type="entry name" value="ABC_TRANSPORTER_1"/>
    <property type="match status" value="1"/>
</dbReference>
<dbReference type="InterPro" id="IPR017871">
    <property type="entry name" value="ABC_transporter-like_CS"/>
</dbReference>
<dbReference type="CDD" id="cd03224">
    <property type="entry name" value="ABC_TM1139_LivF_branched"/>
    <property type="match status" value="1"/>
</dbReference>
<reference evidence="7 8" key="1">
    <citation type="journal article" date="2019" name="Int. J. Syst. Evol. Microbiol.">
        <title>The Global Catalogue of Microorganisms (GCM) 10K type strain sequencing project: providing services to taxonomists for standard genome sequencing and annotation.</title>
        <authorList>
            <consortium name="The Broad Institute Genomics Platform"/>
            <consortium name="The Broad Institute Genome Sequencing Center for Infectious Disease"/>
            <person name="Wu L."/>
            <person name="Ma J."/>
        </authorList>
    </citation>
    <scope>NUCLEOTIDE SEQUENCE [LARGE SCALE GENOMIC DNA]</scope>
    <source>
        <strain evidence="7 8">JCM 10425</strain>
    </source>
</reference>
<dbReference type="EMBL" id="BAAAGX010000008">
    <property type="protein sequence ID" value="GAA0235687.1"/>
    <property type="molecule type" value="Genomic_DNA"/>
</dbReference>
<evidence type="ECO:0000256" key="2">
    <source>
        <dbReference type="ARBA" id="ARBA00022448"/>
    </source>
</evidence>
<keyword evidence="8" id="KW-1185">Reference proteome</keyword>
<evidence type="ECO:0000313" key="8">
    <source>
        <dbReference type="Proteomes" id="UP001500967"/>
    </source>
</evidence>
<evidence type="ECO:0000313" key="7">
    <source>
        <dbReference type="EMBL" id="GAA0235687.1"/>
    </source>
</evidence>
<comment type="caution">
    <text evidence="7">The sequence shown here is derived from an EMBL/GenBank/DDBJ whole genome shotgun (WGS) entry which is preliminary data.</text>
</comment>
<evidence type="ECO:0000256" key="3">
    <source>
        <dbReference type="ARBA" id="ARBA00022741"/>
    </source>
</evidence>
<accession>A0ABN0U1N8</accession>
<keyword evidence="4 7" id="KW-0067">ATP-binding</keyword>